<dbReference type="Pfam" id="PF05235">
    <property type="entry name" value="CHAD"/>
    <property type="match status" value="1"/>
</dbReference>
<evidence type="ECO:0000313" key="3">
    <source>
        <dbReference type="Proteomes" id="UP001163336"/>
    </source>
</evidence>
<evidence type="ECO:0000313" key="2">
    <source>
        <dbReference type="EMBL" id="BDT60859.1"/>
    </source>
</evidence>
<reference evidence="2" key="1">
    <citation type="submission" date="2022-11" db="EMBL/GenBank/DDBJ databases">
        <title>Isolation and characterization of PLA-degrading bacterium Massilia sp. from Antarctic soil.</title>
        <authorList>
            <person name="Sato K."/>
            <person name="Gomez-Fuentes C."/>
            <person name="Ahmad S.A."/>
            <person name="Zulkharnain A."/>
        </authorList>
    </citation>
    <scope>NUCLEOTIDE SEQUENCE</scope>
    <source>
        <strain evidence="2">N-3</strain>
    </source>
</reference>
<dbReference type="InterPro" id="IPR007899">
    <property type="entry name" value="CHAD_dom"/>
</dbReference>
<dbReference type="EMBL" id="AP026966">
    <property type="protein sequence ID" value="BDT60859.1"/>
    <property type="molecule type" value="Genomic_DNA"/>
</dbReference>
<name>A0ABM8CC24_9BURK</name>
<organism evidence="2 3">
    <name type="scientific">Massilia varians</name>
    <dbReference type="NCBI Taxonomy" id="457921"/>
    <lineage>
        <taxon>Bacteria</taxon>
        <taxon>Pseudomonadati</taxon>
        <taxon>Pseudomonadota</taxon>
        <taxon>Betaproteobacteria</taxon>
        <taxon>Burkholderiales</taxon>
        <taxon>Oxalobacteraceae</taxon>
        <taxon>Telluria group</taxon>
        <taxon>Massilia</taxon>
    </lineage>
</organism>
<proteinExistence type="predicted"/>
<keyword evidence="3" id="KW-1185">Reference proteome</keyword>
<accession>A0ABM8CC24</accession>
<dbReference type="InterPro" id="IPR038186">
    <property type="entry name" value="CHAD_dom_sf"/>
</dbReference>
<evidence type="ECO:0000259" key="1">
    <source>
        <dbReference type="PROSITE" id="PS51708"/>
    </source>
</evidence>
<protein>
    <recommendedName>
        <fullName evidence="1">CHAD domain-containing protein</fullName>
    </recommendedName>
</protein>
<dbReference type="Gene3D" id="1.40.20.10">
    <property type="entry name" value="CHAD domain"/>
    <property type="match status" value="1"/>
</dbReference>
<dbReference type="PANTHER" id="PTHR39339">
    <property type="entry name" value="SLR1444 PROTEIN"/>
    <property type="match status" value="1"/>
</dbReference>
<dbReference type="Proteomes" id="UP001163336">
    <property type="component" value="Chromosome"/>
</dbReference>
<dbReference type="PROSITE" id="PS51708">
    <property type="entry name" value="CHAD"/>
    <property type="match status" value="1"/>
</dbReference>
<dbReference type="PANTHER" id="PTHR39339:SF1">
    <property type="entry name" value="CHAD DOMAIN-CONTAINING PROTEIN"/>
    <property type="match status" value="1"/>
</dbReference>
<sequence length="306" mass="33556">MEAEPTVKLSKADAPAPVKAARVRLKRKMRMEDALQRIGLNCMAQIESNVPGVLVQNVESLHQMRVGLRRLRALLAMFRDLAPLPPGLQEELDWLAAELGATRDWDVLAGTILPSITGIQTGALQAAAQEQARALHKNLLPALRSPRYGQLVQQMNGWLHGRQWRPAAGLGPDDPLAKCALDGLVPLVRKAQRRLRKRVAALDENDAPSRHRVRIAAKKARYAAEFFRDLLPKKEVKAYIKCLSGVQDRLGHLNDLAVADRLLPELAHHGHAHDGAYARGWVGGSACAAAHGLRDALGKVARMKLA</sequence>
<feature type="domain" description="CHAD" evidence="1">
    <location>
        <begin position="28"/>
        <end position="306"/>
    </location>
</feature>
<dbReference type="RefSeq" id="WP_281910228.1">
    <property type="nucleotide sequence ID" value="NZ_AP026966.1"/>
</dbReference>
<dbReference type="SMART" id="SM00880">
    <property type="entry name" value="CHAD"/>
    <property type="match status" value="1"/>
</dbReference>
<gene>
    <name evidence="2" type="ORF">MasN3_43530</name>
</gene>